<evidence type="ECO:0000313" key="1">
    <source>
        <dbReference type="EMBL" id="CAG8515301.1"/>
    </source>
</evidence>
<comment type="caution">
    <text evidence="1">The sequence shown here is derived from an EMBL/GenBank/DDBJ whole genome shotgun (WGS) entry which is preliminary data.</text>
</comment>
<gene>
    <name evidence="1" type="ORF">PBRASI_LOCUS3333</name>
</gene>
<evidence type="ECO:0000313" key="2">
    <source>
        <dbReference type="Proteomes" id="UP000789739"/>
    </source>
</evidence>
<reference evidence="1" key="1">
    <citation type="submission" date="2021-06" db="EMBL/GenBank/DDBJ databases">
        <authorList>
            <person name="Kallberg Y."/>
            <person name="Tangrot J."/>
            <person name="Rosling A."/>
        </authorList>
    </citation>
    <scope>NUCLEOTIDE SEQUENCE</scope>
    <source>
        <strain evidence="1">BR232B</strain>
    </source>
</reference>
<dbReference type="Proteomes" id="UP000789739">
    <property type="component" value="Unassembled WGS sequence"/>
</dbReference>
<dbReference type="EMBL" id="CAJVPI010000296">
    <property type="protein sequence ID" value="CAG8515301.1"/>
    <property type="molecule type" value="Genomic_DNA"/>
</dbReference>
<keyword evidence="2" id="KW-1185">Reference proteome</keyword>
<dbReference type="AlphaFoldDB" id="A0A9N9A293"/>
<name>A0A9N9A293_9GLOM</name>
<dbReference type="OrthoDB" id="10632257at2759"/>
<accession>A0A9N9A293</accession>
<protein>
    <submittedName>
        <fullName evidence="1">10653_t:CDS:1</fullName>
    </submittedName>
</protein>
<organism evidence="1 2">
    <name type="scientific">Paraglomus brasilianum</name>
    <dbReference type="NCBI Taxonomy" id="144538"/>
    <lineage>
        <taxon>Eukaryota</taxon>
        <taxon>Fungi</taxon>
        <taxon>Fungi incertae sedis</taxon>
        <taxon>Mucoromycota</taxon>
        <taxon>Glomeromycotina</taxon>
        <taxon>Glomeromycetes</taxon>
        <taxon>Paraglomerales</taxon>
        <taxon>Paraglomeraceae</taxon>
        <taxon>Paraglomus</taxon>
    </lineage>
</organism>
<proteinExistence type="predicted"/>
<sequence length="344" mass="39189">MEAVHPLNSAFILREILLKIELSELRACLKVTRFWFTIAAPLIWSDPTCQIKLPLPFNVFVRSLDCQLTTKISDCQLTTETSKPLLLPYASYLKVLHYSWLIQSIEDDIVKNDYEFIKMPLGKRDNYLTARILELTEPILKTLSTRVKLISLRIYAWDLKINEVIYSLLFKFPTLISCITELGIASNSGMVKVLDELSMVCHRITMLTATLSNNDHNRDFGETEITALKKLIQSQSCLTTASITIYPTETYGNNVVLLLPTIHSLEELLLVIDYLTVRLLKTGANFCTVIQTKNQKIIKFERSLADFHGNSLPDLTHLLNIVDFQGDRLPIPDPIPGSTQRIYI</sequence>